<evidence type="ECO:0000256" key="8">
    <source>
        <dbReference type="ARBA" id="ARBA00023145"/>
    </source>
</evidence>
<dbReference type="GO" id="GO:0010498">
    <property type="term" value="P:proteasomal protein catabolic process"/>
    <property type="evidence" value="ECO:0007669"/>
    <property type="project" value="UniProtKB-UniRule"/>
</dbReference>
<dbReference type="PANTHER" id="PTHR32194">
    <property type="entry name" value="METALLOPROTEASE TLDD"/>
    <property type="match status" value="1"/>
</dbReference>
<keyword evidence="6 9" id="KW-0068">Autocatalytic cleavage</keyword>
<dbReference type="PROSITE" id="PS00854">
    <property type="entry name" value="PROTEASOME_BETA_1"/>
    <property type="match status" value="1"/>
</dbReference>
<comment type="caution">
    <text evidence="11">The sequence shown here is derived from an EMBL/GenBank/DDBJ whole genome shotgun (WGS) entry which is preliminary data.</text>
</comment>
<dbReference type="FunFam" id="3.60.20.10:FF:000049">
    <property type="entry name" value="Proteasome subunit beta"/>
    <property type="match status" value="1"/>
</dbReference>
<sequence length="221" mass="24325">MFGHKVDRNMILKTGTTTVGLVVKDAVVFATDTRVTSGYFIAHRKGKKVFPLADHAAITIAGRVADAQNIIDVLRANINYYQIQWARRMDIVSVARLASNLLFNSRYFPLIAQLIIGGVDGQGPHLYNLDPTGSMTEELLIATGSGSPVAYGIIESNYRPDLDLEEGIRLAFKSVASAIRRDIGSGDSIDVAYITTTKPYTELTLEEKAPLYEEFLKISVR</sequence>
<evidence type="ECO:0000256" key="9">
    <source>
        <dbReference type="HAMAP-Rule" id="MF_02113"/>
    </source>
</evidence>
<keyword evidence="7 9" id="KW-0647">Proteasome</keyword>
<evidence type="ECO:0000256" key="6">
    <source>
        <dbReference type="ARBA" id="ARBA00022813"/>
    </source>
</evidence>
<dbReference type="Proteomes" id="UP000244066">
    <property type="component" value="Unassembled WGS sequence"/>
</dbReference>
<dbReference type="Gene3D" id="3.60.20.10">
    <property type="entry name" value="Glutamine Phosphoribosylpyrophosphate, subunit 1, domain 1"/>
    <property type="match status" value="1"/>
</dbReference>
<keyword evidence="8 9" id="KW-0865">Zymogen</keyword>
<dbReference type="Pfam" id="PF00227">
    <property type="entry name" value="Proteasome"/>
    <property type="match status" value="1"/>
</dbReference>
<dbReference type="EC" id="3.4.25.1" evidence="9"/>
<proteinExistence type="inferred from homology"/>
<protein>
    <recommendedName>
        <fullName evidence="9">Proteasome subunit beta</fullName>
        <ecNumber evidence="9">3.4.25.1</ecNumber>
    </recommendedName>
    <alternativeName>
        <fullName evidence="9">20S proteasome beta subunit</fullName>
    </alternativeName>
    <alternativeName>
        <fullName evidence="9">Proteasome core protein PsmB</fullName>
    </alternativeName>
</protein>
<dbReference type="InterPro" id="IPR029055">
    <property type="entry name" value="Ntn_hydrolases_N"/>
</dbReference>
<keyword evidence="3 9" id="KW-0645">Protease</keyword>
<reference evidence="11 12" key="1">
    <citation type="submission" date="2017-04" db="EMBL/GenBank/DDBJ databases">
        <title>Draft Aigarchaeota genome from a New Zealand hot spring.</title>
        <authorList>
            <person name="Reysenbach A.-L."/>
            <person name="Donaho J.A."/>
            <person name="Gerhart J."/>
            <person name="Kelley J.F."/>
            <person name="Kouba K."/>
            <person name="Podar M."/>
            <person name="Stott M."/>
        </authorList>
    </citation>
    <scope>NUCLEOTIDE SEQUENCE [LARGE SCALE GENOMIC DNA]</scope>
    <source>
        <strain evidence="11">NZ13_MG1</strain>
    </source>
</reference>
<feature type="chain" id="PRO_5023351813" description="Proteasome subunit beta" evidence="9">
    <location>
        <begin position="16"/>
        <end position="221"/>
    </location>
</feature>
<accession>A0A2R7Y2B4</accession>
<dbReference type="EMBL" id="NDWU01000015">
    <property type="protein sequence ID" value="PUA31603.1"/>
    <property type="molecule type" value="Genomic_DNA"/>
</dbReference>
<dbReference type="NCBIfam" id="TIGR03634">
    <property type="entry name" value="arc_protsome_B"/>
    <property type="match status" value="1"/>
</dbReference>
<evidence type="ECO:0000256" key="7">
    <source>
        <dbReference type="ARBA" id="ARBA00022942"/>
    </source>
</evidence>
<feature type="propeptide" id="PRO_5015366051" description="Removed in mature form; by autocatalysis" evidence="9">
    <location>
        <begin position="1"/>
        <end position="15"/>
    </location>
</feature>
<evidence type="ECO:0000256" key="3">
    <source>
        <dbReference type="ARBA" id="ARBA00022670"/>
    </source>
</evidence>
<keyword evidence="5 9" id="KW-0378">Hydrolase</keyword>
<feature type="active site" description="Nucleophile" evidence="9 10">
    <location>
        <position position="16"/>
    </location>
</feature>
<organism evidence="11 12">
    <name type="scientific">Candidatus Terraquivivens tikiterensis</name>
    <dbReference type="NCBI Taxonomy" id="1980982"/>
    <lineage>
        <taxon>Archaea</taxon>
        <taxon>Nitrososphaerota</taxon>
        <taxon>Candidatus Wolframiiraptoraceae</taxon>
        <taxon>Candidatus Terraquivivens</taxon>
    </lineage>
</organism>
<evidence type="ECO:0000256" key="10">
    <source>
        <dbReference type="PIRSR" id="PIRSR600243-1"/>
    </source>
</evidence>
<evidence type="ECO:0000313" key="11">
    <source>
        <dbReference type="EMBL" id="PUA31603.1"/>
    </source>
</evidence>
<keyword evidence="2 9" id="KW-0963">Cytoplasm</keyword>
<comment type="function">
    <text evidence="9">Component of the proteasome core, a large protease complex with broad specificity involved in protein degradation.</text>
</comment>
<gene>
    <name evidence="9" type="primary">psmB</name>
    <name evidence="11" type="ORF">B9J98_05800</name>
</gene>
<keyword evidence="4 9" id="KW-0888">Threonine protease</keyword>
<evidence type="ECO:0000256" key="5">
    <source>
        <dbReference type="ARBA" id="ARBA00022801"/>
    </source>
</evidence>
<dbReference type="InterPro" id="IPR016050">
    <property type="entry name" value="Proteasome_bsu_CS"/>
</dbReference>
<dbReference type="GO" id="GO:0019774">
    <property type="term" value="C:proteasome core complex, beta-subunit complex"/>
    <property type="evidence" value="ECO:0007669"/>
    <property type="project" value="UniProtKB-UniRule"/>
</dbReference>
<comment type="subunit">
    <text evidence="9">The 20S proteasome core is composed of 14 alpha and 14 beta subunits that assemble into four stacked heptameric rings, resulting in a barrel-shaped structure. The two inner rings, each composed of seven catalytic beta subunits, are sandwiched by two outer rings, each composed of seven alpha subunits. The catalytic chamber with the active sites is on the inside of the barrel. Has a gated structure, the ends of the cylinder being occluded by the N-termini of the alpha-subunits. Is capped at one or both ends by the proteasome regulatory ATPase, PAN.</text>
</comment>
<dbReference type="InterPro" id="IPR000243">
    <property type="entry name" value="Pept_T1A_subB"/>
</dbReference>
<dbReference type="InterPro" id="IPR019983">
    <property type="entry name" value="Pept_T1A_Psome_bsu_arc"/>
</dbReference>
<dbReference type="InterPro" id="IPR023333">
    <property type="entry name" value="Proteasome_suB-type"/>
</dbReference>
<dbReference type="InterPro" id="IPR001353">
    <property type="entry name" value="Proteasome_sua/b"/>
</dbReference>
<evidence type="ECO:0000256" key="2">
    <source>
        <dbReference type="ARBA" id="ARBA00022490"/>
    </source>
</evidence>
<dbReference type="PROSITE" id="PS51476">
    <property type="entry name" value="PROTEASOME_BETA_2"/>
    <property type="match status" value="1"/>
</dbReference>
<dbReference type="SUPFAM" id="SSF56235">
    <property type="entry name" value="N-terminal nucleophile aminohydrolases (Ntn hydrolases)"/>
    <property type="match status" value="1"/>
</dbReference>
<comment type="subcellular location">
    <subcellularLocation>
        <location evidence="9">Cytoplasm</location>
    </subcellularLocation>
</comment>
<dbReference type="GO" id="GO:0005737">
    <property type="term" value="C:cytoplasm"/>
    <property type="evidence" value="ECO:0007669"/>
    <property type="project" value="UniProtKB-SubCell"/>
</dbReference>
<dbReference type="GO" id="GO:0004298">
    <property type="term" value="F:threonine-type endopeptidase activity"/>
    <property type="evidence" value="ECO:0007669"/>
    <property type="project" value="UniProtKB-UniRule"/>
</dbReference>
<dbReference type="HAMAP" id="MF_02113_A">
    <property type="entry name" value="Proteasome_B_A"/>
    <property type="match status" value="1"/>
</dbReference>
<comment type="activity regulation">
    <text evidence="9">The formation of the proteasomal ATPase PAN-20S proteasome complex, via the docking of the C-termini of PAN into the intersubunit pockets in the alpha-rings, triggers opening of the gate for substrate entry. Interconversion between the open-gate and close-gate conformations leads to a dynamic regulation of the 20S proteasome proteolysis activity.</text>
</comment>
<evidence type="ECO:0000313" key="12">
    <source>
        <dbReference type="Proteomes" id="UP000244066"/>
    </source>
</evidence>
<comment type="catalytic activity">
    <reaction evidence="1 9">
        <text>Cleavage of peptide bonds with very broad specificity.</text>
        <dbReference type="EC" id="3.4.25.1"/>
    </reaction>
</comment>
<dbReference type="AlphaFoldDB" id="A0A2R7Y2B4"/>
<evidence type="ECO:0000256" key="4">
    <source>
        <dbReference type="ARBA" id="ARBA00022698"/>
    </source>
</evidence>
<comment type="similarity">
    <text evidence="9">Belongs to the peptidase T1B family.</text>
</comment>
<dbReference type="PRINTS" id="PR00141">
    <property type="entry name" value="PROTEASOME"/>
</dbReference>
<evidence type="ECO:0000256" key="1">
    <source>
        <dbReference type="ARBA" id="ARBA00001198"/>
    </source>
</evidence>
<dbReference type="PANTHER" id="PTHR32194:SF0">
    <property type="entry name" value="ATP-DEPENDENT PROTEASE SUBUNIT HSLV"/>
    <property type="match status" value="1"/>
</dbReference>
<name>A0A2R7Y2B4_9ARCH</name>